<feature type="compositionally biased region" description="Basic and acidic residues" evidence="10">
    <location>
        <begin position="2462"/>
        <end position="2473"/>
    </location>
</feature>
<dbReference type="GO" id="GO:0005634">
    <property type="term" value="C:nucleus"/>
    <property type="evidence" value="ECO:0007669"/>
    <property type="project" value="UniProtKB-SubCell"/>
</dbReference>
<dbReference type="Pfam" id="PF00096">
    <property type="entry name" value="zf-C2H2"/>
    <property type="match status" value="2"/>
</dbReference>
<evidence type="ECO:0000256" key="5">
    <source>
        <dbReference type="ARBA" id="ARBA00022833"/>
    </source>
</evidence>
<feature type="region of interest" description="Disordered" evidence="10">
    <location>
        <begin position="1027"/>
        <end position="1048"/>
    </location>
</feature>
<feature type="region of interest" description="Disordered" evidence="10">
    <location>
        <begin position="1771"/>
        <end position="1805"/>
    </location>
</feature>
<keyword evidence="3" id="KW-0677">Repeat</keyword>
<feature type="region of interest" description="Disordered" evidence="10">
    <location>
        <begin position="2959"/>
        <end position="2983"/>
    </location>
</feature>
<comment type="subcellular location">
    <subcellularLocation>
        <location evidence="1">Nucleus</location>
    </subcellularLocation>
</comment>
<feature type="compositionally biased region" description="Basic residues" evidence="10">
    <location>
        <begin position="897"/>
        <end position="906"/>
    </location>
</feature>
<comment type="caution">
    <text evidence="12">The sequence shown here is derived from an EMBL/GenBank/DDBJ whole genome shotgun (WGS) entry which is preliminary data.</text>
</comment>
<feature type="compositionally biased region" description="Basic and acidic residues" evidence="10">
    <location>
        <begin position="2833"/>
        <end position="2843"/>
    </location>
</feature>
<feature type="compositionally biased region" description="Basic and acidic residues" evidence="10">
    <location>
        <begin position="2747"/>
        <end position="2762"/>
    </location>
</feature>
<feature type="region of interest" description="Disordered" evidence="10">
    <location>
        <begin position="3850"/>
        <end position="3897"/>
    </location>
</feature>
<feature type="domain" description="C2H2-type" evidence="11">
    <location>
        <begin position="4115"/>
        <end position="4138"/>
    </location>
</feature>
<sequence length="4597" mass="515495">MKECVNCGSAVDEAAWFALDHQVATVTGAPVSATVREGLIELFQSRIDDKNDTEAGLCERCFNLLSVAISMKRTSSDALEQFISTSSNVHVKNLNAPLLYDHLNTEINTKLVLQEGVDWYSVIADIPKNNVICYGSTVAIEYINSIQDQINQFFSFCSDKAATSTESEIKETTSLSLDMSGSFSSKKDIQGTSLDNASVTSTKSSVDSSICIQNGEGNQSQGQPDEETDENVKKSNELKNEDKVEKIDDAEIKTGSKGSDKDTESVLQMNKETDSKLQITEDADSVLPITEAQGEQNIKHVTLDKDSKDRPAQDQDGFDLDAECFLEIHVDENDQENFLRDDDGKLNVKTKKENMLPDQLSDVSSGELDYDDSPQYEAEPVSTEDSDADSLPLHKKKSAKGNNQPKVKCSKRGASQKKESYPKKAVSIDSEQCTSQSDNIVSSEDEKYSVVCENQNIVCELEHVLEETVDDITAPVLSETGIISAIKALKDGRNKQFADKIGSGTEDKNWIRIEPRTGGLESTEDNWLSNPTDSGEKSVVLDLESVETSISERDVLTVINTDQLESDVTAERTKDQSESDIIVVSNVHQSESDFTAERITDQSEHDVIEEKKSDQSEKDVIAEKNTDQDGGRNGNLEKRSSAEMTTNLDERTHFDELSNHGNTVEENVQNQVDTEPSLPKSGLCKQSTETNIVNIEVCSRNEMADSVDIETLRQQMVKSKSDPGADIEKISRRKNTNSDSELIMSPEKEQENLIKSKSAVESYVKIINKMKEKQNGESSQKSVQEQSEEAHKSDKINVFESPVLDEYIANNAFELSNVFGSPMEGRPKSVNNSEKLARIGRIMENVRARNYCKSKGERESTPRSQSFKTIPNDYINITSSNEKSNKMKSKSTEKSSKKNNSKSSKKKINEDFNVKNTDLTKKSAEEINCRKGTIKSPTGAKKCLFSDLGKQLGPDDIHAASTSIITTERSTDSMDVTNVDTSNDNDIPSENIFEATNLFPETEVKSEEESEYFKSVQEDIDISSYISKTKKKKRSKKSTKTKNRKSSWNMKVSIHKKDKSAKNLRQSSDSTIITNDIIGASLADFEINEEKPVLSPQNVGIQNELQESPNIDPPNLNIEQEAEWDMNELSVLTTDILQNLQPVVYLERLSENVLNEYCSRSSQYSVETEDQTDDNSGSDRNSFAGSESYDKNGKTYPPLRASDSDDQSITIEKSKTSTNDKMFYGKLSLSKQAKDPEVSETGTHYEANMTKKGITETCETEKSPKRNLKDMEDIAKTSEIVRPPMRNSKDKAHSKNTAKSTKVHKPDVENVNDINPAHLKGKKKILDNSIQLNKTKVSTIGKEVMTQRKSHKQKKPVKTSGSKDILQNHAKSTVTILDKESKESSLQESNTLKEHGMIVTKSDNMKNDGDIECINNCSNNDDEATDTEFPDENEEKEVKTQSNKNTESSTCINYPSETSTDDTGFQTGTYGEPSTTEDKYASGGRMAIDEKDNGTEKGISENMESYFAMHGDKTSGYVETWSVDTESRKSVEGDINNESLQHVKGNTQSFALSDLEGDINTVENDIQKSQDEYENEKKKVGNSDVQKPQDEKQSDKVRDLTGVQSEGHEANANGEVEILMENRSGKALDDNIVASKKLTSLGHLNEQVVSATEVEANGLKLIINEIKPNENRISFTENESSIQIKDSQENEVNFEIQSIGENVTINESDNSLAVIDNFRNYECSDVNTESDINTEDLDHTQNESSDLFSSAEDATIVKIYTKKPDIIENNLSDDTDIPKKCENNENSDSNTAISMTENVQSTVPNLEKFSEDINSTNNDPPFTKNSRPDLTSDFSSGISSETENENHIEIPEKTAAERNKITDTPSEIVEKDPKDTNIFTCGVCGKKFGDEFAYHFHSMNKHQTSSEKDITSNTETRNKSVSVDADMATIDTGKKSHGKKGYAKKHIQREIIGNDKQRETKSNVNWRRKIFERTGTFGSRKQLEDFETNENSESDENGNLEKREYAMPKKFRILKSSQWLDQHMNTDGKVSSGGESDIAETLSKISPVHKSYKKGNFNQTDLIIGYGVIDKVREVQREIVERSTQSRRMNRNSLHESPIEETTENTSESINSEAQKVPVNIPRKRGRPRKKKKKRTVHSTKTPTKDDSTLSSDSLKVHPTKDSRKGYCSKKQWKSALPTLSDSSDLPEEMVSPNEDVWFGNNPVTTQNILSESGLESESSSVSAERKKKTSFKGIEYQAMSVRKSMTGKVMRRENRKNNPCVSSSEESCDDGGSLGKTNPAFGPCHTISKAPQITDTSSESSVSNKPSHTKAGQMSNLGRLQKYSQKSSGHRETVTNSESDLNQINDFGKTGTESAEMSQDSTLAGNISKSNDQERAIAKKITNETIDEKHVDFHQTSDKNEILEKPKRGKGRQKTSRAISKQKKHHDNIFENFNAITNAKSPESVTSQDSSNTNFSNEPGKTVEESIASHDDNTKAIKGNVLELKKSPEYESNTYIDLVASGNKKLVDTSNTNNVSVSSDNLNWMDKDSRNNDLVSSGNRTLINKSNSNNELVSSGNLTPIDKSDTNNVNVSSGYLNLIGSNIQYKRSPVSSVDTEEIVEPLTEIQMPIAIETDLQPFSFPINIDCGVSKDQTTTDYYVQPMSIIDNTATKDLLHPNIGATSLKTMQEDSCKLVNSLSEYAVTSRENKTHIIHTFATDAVVDESENTARTSHIESVNNVTSPHEQSNVELGNYEHKGNVSPNGTFIRKDKNMENKRTDFAFKRPAPVAGKKSNPCSDDNDSDDGKTDSSVPPVEKQPTCSILEIVFGSDAVSPPKRRNVMFVNLTSKKARELERKRKEEEKLAQNQPKKQNVPFFFPSKKRKITSQINKTQNDNVCRQVGGPTPSKTIKLERLNTMNITGVGSKIPSRETTHSIAAKKVRSNSQLTHNSSKDVGVLSQVSNKEPVYDYGAKNIGYKSQQQNTRGKHAGNNSLQPSHGKMGFSRGKLIGNDGRPLNRENRVQMPQENFNHFEVKNIANSNQQVNQNFGGKNIHLSHQQRENSNLFGTCKDIDNLLPTIGNLQSNDMGVLGSVKPEQGSSSNNLFDFTDIFDVNIVTQDNFYSESTGLVIDNKPKVLSGTDLALITEIPINIPPNLTAVNTAQSMHSIHTQGNIGYKDMPKLYSAANIHDATSMPITQTGGIMPEIHEQSKLYSGQSGRDIMPNLTPQKHVNIPGNHIVSSKLCAMKSLVSKNNDDHVIDFLDLDSSHADRILDEIETNTQPLHQTDHEKLHRRGKLRSLYMSHNSTTSGQSQEKLASSLAPSQGAFISSKAIGNQMNMNNSGNDIHIAERGPAMISNPTHILDNLIESENKKLVVSLQKLTDSDIRNQTQMTDLETMETEPETYLEEYEDDDDLPSLKPWHCALCNEQYRLKKELIHHISIVHEISQFDSRLRNYICNMEGKPMSKNSQLLSDDILKTGHSAAGKHSASSVTYADGKTLSKEQSALGHRDKIITIVDQDEETVSQGGGNKVKNQQLKMATNVTIDARWRCLICPMRFLTKIDVIQHVRMKHKQAAGDSTPYEFEPTSSPNDQSNQSTSRTVEKSNLGNNPSFTAPRKVIRRKKEEKKKAKVKETSEILIISSKTNSIPFDIFRAPMDEPEELRQILSVKWYCKLCPNWYRLRKCCLQHVQKEHDIRGNWARFYFHNSQQVTCIPSMEICTGPHVDIKAYQFCIVCGRSYVDVNETTRHVRRNHGYIAEVHRTMCVQDKMDTVKIIVACDIFMDLHMYVVGSKSALLVQKDFFDELFTNCMSNNIRDFKDSDVTVARQLKRILFENGMINLEPSEQEILGDVAHNYDVYKISFQEDFQWDRGSQKHGSTGGKMSPEDSDSSEDRDPSTSSEGGRNVSEETGTSDNYGRSDVVSLHRCHKCNLSFEDRMTLDKHNLTHKIQVRFSCRLCSKNFPKLFFLLQHLEVKHNQTQSTYFQFVLEHEQVIMEEAETEEQIMDQVLEDESDSSNSAIINVQSGEDDEHQELDSDDVETTETRTCFVCGKHFETRLSLFTHLKDKHKIYKRKCLNCNKNFSCKTDLQKHFADIHDIDFVVDLSEQIFRCFVCDVIMESRSELKEHLPTHEKEGYNCNLCEMKYTAPSSLRFHKRTVHWKLEGTRSCKICDDKLFTNMKAYESHMLNHFYDFLGPMKCAKCNLTCKNKKAYKQHIASHGVSLVCEHCGKVCSDQHALRHHIVTHNLSKKCEVCGKMLNKYSLKNHMTKVHGEKEKAACPHCGRLVNQSYMNAHIEEMHNKVKTVDERKKKVCDICGKVFKRPGLLKTHMVVHTGERPYVCEVCDRSFGYKTALNTHYATHKGFKPHKCKFCTSSFWLISQCKAHMKSDHGYIDPDLKHACHCCDKRFKHLAGLRLHMDETHPEMVPGPKFYPCHKCKKEFKYRKSLREHVAVCSPGTELGNLYRKGNDTSDSSVFVDSQEPQVVDMDIFETFHDVGQNELQIHEQIISEQPHLASGIIQKQLTTADGQQIIIQEQSGDLSYQTIYIQSEDPASQGQVYVQDVTSQDQIILQEGNNEGEIIVALPDNCGEYNVDFLTSNNAIVQDGDIGYAEIIVQDQ</sequence>
<feature type="domain" description="C2H2-type" evidence="11">
    <location>
        <begin position="4318"/>
        <end position="4345"/>
    </location>
</feature>
<dbReference type="InterPro" id="IPR036236">
    <property type="entry name" value="Znf_C2H2_sf"/>
</dbReference>
<feature type="domain" description="C2H2-type" evidence="11">
    <location>
        <begin position="4024"/>
        <end position="4052"/>
    </location>
</feature>
<keyword evidence="6" id="KW-0805">Transcription regulation</keyword>
<feature type="region of interest" description="Disordered" evidence="10">
    <location>
        <begin position="1416"/>
        <end position="1480"/>
    </location>
</feature>
<evidence type="ECO:0000256" key="1">
    <source>
        <dbReference type="ARBA" id="ARBA00004123"/>
    </source>
</evidence>
<feature type="region of interest" description="Disordered" evidence="10">
    <location>
        <begin position="2083"/>
        <end position="2167"/>
    </location>
</feature>
<feature type="domain" description="C2H2-type" evidence="11">
    <location>
        <begin position="3932"/>
        <end position="3960"/>
    </location>
</feature>
<feature type="compositionally biased region" description="Low complexity" evidence="10">
    <location>
        <begin position="2104"/>
        <end position="2113"/>
    </location>
</feature>
<feature type="compositionally biased region" description="Low complexity" evidence="10">
    <location>
        <begin position="198"/>
        <end position="209"/>
    </location>
</feature>
<dbReference type="OrthoDB" id="6092230at2759"/>
<dbReference type="Proteomes" id="UP000596742">
    <property type="component" value="Unassembled WGS sequence"/>
</dbReference>
<feature type="compositionally biased region" description="Polar residues" evidence="10">
    <location>
        <begin position="2438"/>
        <end position="2460"/>
    </location>
</feature>
<feature type="compositionally biased region" description="Acidic residues" evidence="10">
    <location>
        <begin position="1985"/>
        <end position="1998"/>
    </location>
</feature>
<feature type="region of interest" description="Disordered" evidence="10">
    <location>
        <begin position="173"/>
        <end position="316"/>
    </location>
</feature>
<feature type="region of interest" description="Disordered" evidence="10">
    <location>
        <begin position="2833"/>
        <end position="2853"/>
    </location>
</feature>
<dbReference type="SMART" id="SM00355">
    <property type="entry name" value="ZnF_C2H2"/>
    <property type="match status" value="21"/>
</dbReference>
<reference evidence="12" key="1">
    <citation type="submission" date="2018-11" db="EMBL/GenBank/DDBJ databases">
        <authorList>
            <person name="Alioto T."/>
            <person name="Alioto T."/>
        </authorList>
    </citation>
    <scope>NUCLEOTIDE SEQUENCE</scope>
</reference>
<feature type="compositionally biased region" description="Low complexity" evidence="10">
    <location>
        <begin position="173"/>
        <end position="184"/>
    </location>
</feature>
<dbReference type="InterPro" id="IPR050636">
    <property type="entry name" value="C2H2-ZF_domain-containing"/>
</dbReference>
<dbReference type="EMBL" id="UYJE01007893">
    <property type="protein sequence ID" value="VDI58875.1"/>
    <property type="molecule type" value="Genomic_DNA"/>
</dbReference>
<feature type="region of interest" description="Disordered" evidence="10">
    <location>
        <begin position="2404"/>
        <end position="2425"/>
    </location>
</feature>
<feature type="domain" description="C2H2-type" evidence="11">
    <location>
        <begin position="4378"/>
        <end position="4406"/>
    </location>
</feature>
<feature type="compositionally biased region" description="Basic and acidic residues" evidence="10">
    <location>
        <begin position="230"/>
        <end position="264"/>
    </location>
</feature>
<keyword evidence="8" id="KW-0539">Nucleus</keyword>
<dbReference type="GO" id="GO:0008270">
    <property type="term" value="F:zinc ion binding"/>
    <property type="evidence" value="ECO:0007669"/>
    <property type="project" value="UniProtKB-KW"/>
</dbReference>
<evidence type="ECO:0000256" key="4">
    <source>
        <dbReference type="ARBA" id="ARBA00022771"/>
    </source>
</evidence>
<gene>
    <name evidence="12" type="ORF">MGAL_10B011874</name>
</gene>
<dbReference type="PROSITE" id="PS00028">
    <property type="entry name" value="ZINC_FINGER_C2H2_1"/>
    <property type="match status" value="15"/>
</dbReference>
<protein>
    <recommendedName>
        <fullName evidence="11">C2H2-type domain-containing protein</fullName>
    </recommendedName>
</protein>
<evidence type="ECO:0000256" key="7">
    <source>
        <dbReference type="ARBA" id="ARBA00023163"/>
    </source>
</evidence>
<evidence type="ECO:0000313" key="13">
    <source>
        <dbReference type="Proteomes" id="UP000596742"/>
    </source>
</evidence>
<evidence type="ECO:0000256" key="9">
    <source>
        <dbReference type="PROSITE-ProRule" id="PRU00042"/>
    </source>
</evidence>
<feature type="domain" description="C2H2-type" evidence="11">
    <location>
        <begin position="1879"/>
        <end position="1907"/>
    </location>
</feature>
<evidence type="ECO:0000259" key="11">
    <source>
        <dbReference type="PROSITE" id="PS50157"/>
    </source>
</evidence>
<feature type="region of interest" description="Disordered" evidence="10">
    <location>
        <begin position="2438"/>
        <end position="2473"/>
    </location>
</feature>
<feature type="domain" description="C2H2-type" evidence="11">
    <location>
        <begin position="3904"/>
        <end position="3926"/>
    </location>
</feature>
<keyword evidence="5" id="KW-0862">Zinc</keyword>
<keyword evidence="2" id="KW-0479">Metal-binding</keyword>
<feature type="compositionally biased region" description="Basic residues" evidence="10">
    <location>
        <begin position="1028"/>
        <end position="1045"/>
    </location>
</feature>
<keyword evidence="7" id="KW-0804">Transcription</keyword>
<evidence type="ECO:0000256" key="3">
    <source>
        <dbReference type="ARBA" id="ARBA00022737"/>
    </source>
</evidence>
<name>A0A8B6G5B0_MYTGA</name>
<feature type="compositionally biased region" description="Polar residues" evidence="10">
    <location>
        <begin position="2959"/>
        <end position="2975"/>
    </location>
</feature>
<feature type="region of interest" description="Disordered" evidence="10">
    <location>
        <begin position="2733"/>
        <end position="2795"/>
    </location>
</feature>
<proteinExistence type="predicted"/>
<feature type="compositionally biased region" description="Polar residues" evidence="10">
    <location>
        <begin position="2290"/>
        <end position="2328"/>
    </location>
</feature>
<feature type="compositionally biased region" description="Basic residues" evidence="10">
    <location>
        <begin position="2408"/>
        <end position="2425"/>
    </location>
</feature>
<dbReference type="PROSITE" id="PS50157">
    <property type="entry name" value="ZINC_FINGER_C2H2_2"/>
    <property type="match status" value="11"/>
</dbReference>
<dbReference type="Gene3D" id="3.30.160.60">
    <property type="entry name" value="Classic Zinc Finger"/>
    <property type="match status" value="7"/>
</dbReference>
<feature type="compositionally biased region" description="Basic and acidic residues" evidence="10">
    <location>
        <begin position="2155"/>
        <end position="2165"/>
    </location>
</feature>
<feature type="domain" description="C2H2-type" evidence="11">
    <location>
        <begin position="4290"/>
        <end position="4317"/>
    </location>
</feature>
<feature type="region of interest" description="Disordered" evidence="10">
    <location>
        <begin position="2246"/>
        <end position="2372"/>
    </location>
</feature>
<feature type="domain" description="C2H2-type" evidence="11">
    <location>
        <begin position="4052"/>
        <end position="4075"/>
    </location>
</feature>
<feature type="region of interest" description="Disordered" evidence="10">
    <location>
        <begin position="1810"/>
        <end position="1829"/>
    </location>
</feature>
<feature type="compositionally biased region" description="Polar residues" evidence="10">
    <location>
        <begin position="660"/>
        <end position="674"/>
    </location>
</feature>
<feature type="region of interest" description="Disordered" evidence="10">
    <location>
        <begin position="1344"/>
        <end position="1363"/>
    </location>
</feature>
<feature type="region of interest" description="Disordered" evidence="10">
    <location>
        <begin position="771"/>
        <end position="794"/>
    </location>
</feature>
<evidence type="ECO:0000256" key="2">
    <source>
        <dbReference type="ARBA" id="ARBA00022723"/>
    </source>
</evidence>
<organism evidence="12 13">
    <name type="scientific">Mytilus galloprovincialis</name>
    <name type="common">Mediterranean mussel</name>
    <dbReference type="NCBI Taxonomy" id="29158"/>
    <lineage>
        <taxon>Eukaryota</taxon>
        <taxon>Metazoa</taxon>
        <taxon>Spiralia</taxon>
        <taxon>Lophotrochozoa</taxon>
        <taxon>Mollusca</taxon>
        <taxon>Bivalvia</taxon>
        <taxon>Autobranchia</taxon>
        <taxon>Pteriomorphia</taxon>
        <taxon>Mytilida</taxon>
        <taxon>Mytiloidea</taxon>
        <taxon>Mytilidae</taxon>
        <taxon>Mytilinae</taxon>
        <taxon>Mytilus</taxon>
    </lineage>
</organism>
<feature type="compositionally biased region" description="Polar residues" evidence="10">
    <location>
        <begin position="3565"/>
        <end position="3592"/>
    </location>
</feature>
<feature type="region of interest" description="Disordered" evidence="10">
    <location>
        <begin position="1572"/>
        <end position="1614"/>
    </location>
</feature>
<evidence type="ECO:0000256" key="8">
    <source>
        <dbReference type="ARBA" id="ARBA00023242"/>
    </source>
</evidence>
<feature type="region of interest" description="Disordered" evidence="10">
    <location>
        <begin position="851"/>
        <end position="910"/>
    </location>
</feature>
<feature type="compositionally biased region" description="Polar residues" evidence="10">
    <location>
        <begin position="210"/>
        <end position="223"/>
    </location>
</feature>
<feature type="domain" description="C2H2-type" evidence="11">
    <location>
        <begin position="4202"/>
        <end position="4229"/>
    </location>
</feature>
<evidence type="ECO:0000256" key="6">
    <source>
        <dbReference type="ARBA" id="ARBA00023015"/>
    </source>
</evidence>
<feature type="compositionally biased region" description="Basic residues" evidence="10">
    <location>
        <begin position="2122"/>
        <end position="2138"/>
    </location>
</feature>
<dbReference type="PANTHER" id="PTHR47772:SF13">
    <property type="entry name" value="GASTRULA ZINC FINGER PROTEIN XLCGF49.1-LIKE-RELATED"/>
    <property type="match status" value="1"/>
</dbReference>
<feature type="region of interest" description="Disordered" evidence="10">
    <location>
        <begin position="3555"/>
        <end position="3607"/>
    </location>
</feature>
<feature type="compositionally biased region" description="Polar residues" evidence="10">
    <location>
        <begin position="1440"/>
        <end position="1474"/>
    </location>
</feature>
<feature type="compositionally biased region" description="Basic residues" evidence="10">
    <location>
        <begin position="3597"/>
        <end position="3607"/>
    </location>
</feature>
<dbReference type="PANTHER" id="PTHR47772">
    <property type="entry name" value="ZINC FINGER PROTEIN 200"/>
    <property type="match status" value="1"/>
</dbReference>
<feature type="compositionally biased region" description="Basic residues" evidence="10">
    <location>
        <begin position="1348"/>
        <end position="1357"/>
    </location>
</feature>
<accession>A0A8B6G5B0</accession>
<evidence type="ECO:0000313" key="12">
    <source>
        <dbReference type="EMBL" id="VDI58875.1"/>
    </source>
</evidence>
<feature type="compositionally biased region" description="Basic and acidic residues" evidence="10">
    <location>
        <begin position="297"/>
        <end position="313"/>
    </location>
</feature>
<keyword evidence="13" id="KW-1185">Reference proteome</keyword>
<feature type="compositionally biased region" description="Acidic residues" evidence="10">
    <location>
        <begin position="1420"/>
        <end position="1435"/>
    </location>
</feature>
<feature type="domain" description="C2H2-type" evidence="11">
    <location>
        <begin position="4411"/>
        <end position="4429"/>
    </location>
</feature>
<feature type="compositionally biased region" description="Polar residues" evidence="10">
    <location>
        <begin position="1784"/>
        <end position="1804"/>
    </location>
</feature>
<feature type="compositionally biased region" description="Basic and acidic residues" evidence="10">
    <location>
        <begin position="595"/>
        <end position="641"/>
    </location>
</feature>
<keyword evidence="4 9" id="KW-0863">Zinc-finger</keyword>
<feature type="region of interest" description="Disordered" evidence="10">
    <location>
        <begin position="349"/>
        <end position="431"/>
    </location>
</feature>
<feature type="region of interest" description="Disordered" evidence="10">
    <location>
        <begin position="1160"/>
        <end position="1214"/>
    </location>
</feature>
<feature type="region of interest" description="Disordered" evidence="10">
    <location>
        <begin position="660"/>
        <end position="683"/>
    </location>
</feature>
<evidence type="ECO:0000256" key="10">
    <source>
        <dbReference type="SAM" id="MobiDB-lite"/>
    </source>
</evidence>
<feature type="compositionally biased region" description="Polar residues" evidence="10">
    <location>
        <begin position="2335"/>
        <end position="2371"/>
    </location>
</feature>
<feature type="compositionally biased region" description="Basic and acidic residues" evidence="10">
    <location>
        <begin position="1572"/>
        <end position="1599"/>
    </location>
</feature>
<dbReference type="InterPro" id="IPR013087">
    <property type="entry name" value="Znf_C2H2_type"/>
</dbReference>
<feature type="compositionally biased region" description="Polar residues" evidence="10">
    <location>
        <begin position="1812"/>
        <end position="1829"/>
    </location>
</feature>
<dbReference type="SUPFAM" id="SSF57667">
    <property type="entry name" value="beta-beta-alpha zinc fingers"/>
    <property type="match status" value="4"/>
</dbReference>
<dbReference type="FunFam" id="3.30.160.60:FF:000624">
    <property type="entry name" value="zinc finger protein 697"/>
    <property type="match status" value="1"/>
</dbReference>
<feature type="compositionally biased region" description="Polar residues" evidence="10">
    <location>
        <begin position="1174"/>
        <end position="1185"/>
    </location>
</feature>
<feature type="region of interest" description="Disordered" evidence="10">
    <location>
        <begin position="592"/>
        <end position="647"/>
    </location>
</feature>
<feature type="region of interest" description="Disordered" evidence="10">
    <location>
        <begin position="1981"/>
        <end position="2001"/>
    </location>
</feature>